<organism evidence="2 3">
    <name type="scientific">Empedobacter falsenii</name>
    <dbReference type="NCBI Taxonomy" id="343874"/>
    <lineage>
        <taxon>Bacteria</taxon>
        <taxon>Pseudomonadati</taxon>
        <taxon>Bacteroidota</taxon>
        <taxon>Flavobacteriia</taxon>
        <taxon>Flavobacteriales</taxon>
        <taxon>Weeksellaceae</taxon>
        <taxon>Empedobacter</taxon>
    </lineage>
</organism>
<feature type="transmembrane region" description="Helical" evidence="1">
    <location>
        <begin position="89"/>
        <end position="108"/>
    </location>
</feature>
<keyword evidence="3" id="KW-1185">Reference proteome</keyword>
<feature type="transmembrane region" description="Helical" evidence="1">
    <location>
        <begin position="120"/>
        <end position="137"/>
    </location>
</feature>
<keyword evidence="1" id="KW-1133">Transmembrane helix</keyword>
<evidence type="ECO:0000313" key="3">
    <source>
        <dbReference type="Proteomes" id="UP001223501"/>
    </source>
</evidence>
<protein>
    <submittedName>
        <fullName evidence="2">Uncharacterized protein</fullName>
    </submittedName>
</protein>
<dbReference type="RefSeq" id="WP_284584074.1">
    <property type="nucleotide sequence ID" value="NZ_CP106831.1"/>
</dbReference>
<sequence>MKLFPIHILIKDCSFFILYLILMKYNLTNETYLPETISDFPGAPKMSFGNIISATLFYNWIPIIISIIIYYPIVLLVRKVLPIENIKQILIIGILLSLTTPLIYIFGYNVDLNTMKKAEIISWITTFILSISTYYFLNKPNFKTVNN</sequence>
<keyword evidence="1" id="KW-0472">Membrane</keyword>
<dbReference type="Proteomes" id="UP001223501">
    <property type="component" value="Chromosome"/>
</dbReference>
<evidence type="ECO:0000313" key="2">
    <source>
        <dbReference type="EMBL" id="WIH98342.1"/>
    </source>
</evidence>
<accession>A0ABY8VAF7</accession>
<name>A0ABY8VAF7_9FLAO</name>
<keyword evidence="1" id="KW-0812">Transmembrane</keyword>
<reference evidence="2 3" key="1">
    <citation type="submission" date="2022-09" db="EMBL/GenBank/DDBJ databases">
        <title>Whole genome sequencing analysis of tet(X)-positive Empedobacter falsenii YWS9-3.</title>
        <authorList>
            <person name="Chen C."/>
            <person name="Lv Y.-L."/>
        </authorList>
    </citation>
    <scope>NUCLEOTIDE SEQUENCE [LARGE SCALE GENOMIC DNA]</scope>
    <source>
        <strain evidence="2 3">YWS9-3_T</strain>
    </source>
</reference>
<feature type="transmembrane region" description="Helical" evidence="1">
    <location>
        <begin position="47"/>
        <end position="77"/>
    </location>
</feature>
<gene>
    <name evidence="2" type="ORF">OBA43_05290</name>
</gene>
<evidence type="ECO:0000256" key="1">
    <source>
        <dbReference type="SAM" id="Phobius"/>
    </source>
</evidence>
<dbReference type="EMBL" id="CP106831">
    <property type="protein sequence ID" value="WIH98342.1"/>
    <property type="molecule type" value="Genomic_DNA"/>
</dbReference>
<proteinExistence type="predicted"/>